<reference evidence="1" key="1">
    <citation type="submission" date="2018-06" db="EMBL/GenBank/DDBJ databases">
        <authorList>
            <person name="Zhirakovskaya E."/>
        </authorList>
    </citation>
    <scope>NUCLEOTIDE SEQUENCE</scope>
</reference>
<dbReference type="AlphaFoldDB" id="A0A3B0TAV2"/>
<gene>
    <name evidence="1" type="ORF">MNBD_ALPHA11-1013</name>
</gene>
<organism evidence="1">
    <name type="scientific">hydrothermal vent metagenome</name>
    <dbReference type="NCBI Taxonomy" id="652676"/>
    <lineage>
        <taxon>unclassified sequences</taxon>
        <taxon>metagenomes</taxon>
        <taxon>ecological metagenomes</taxon>
    </lineage>
</organism>
<evidence type="ECO:0000313" key="1">
    <source>
        <dbReference type="EMBL" id="VAW15158.1"/>
    </source>
</evidence>
<protein>
    <submittedName>
        <fullName evidence="1">Uncharacterized protein</fullName>
    </submittedName>
</protein>
<proteinExistence type="predicted"/>
<accession>A0A3B0TAV2</accession>
<sequence>MSGFFLALALVLVVSIAADFRVLNALICLFNSITGTIRRQLFKGTNK</sequence>
<name>A0A3B0TAV2_9ZZZZ</name>
<dbReference type="EMBL" id="UOEQ01000064">
    <property type="protein sequence ID" value="VAW15158.1"/>
    <property type="molecule type" value="Genomic_DNA"/>
</dbReference>